<dbReference type="KEGG" id="spap:H3Z74_09125"/>
<keyword evidence="3" id="KW-0378">Hydrolase</keyword>
<dbReference type="CDD" id="cd16279">
    <property type="entry name" value="metallo-hydrolase-like_MBL-fold"/>
    <property type="match status" value="1"/>
</dbReference>
<dbReference type="Gene3D" id="3.60.15.10">
    <property type="entry name" value="Ribonuclease Z/Hydroxyacylglutathione hydrolase-like"/>
    <property type="match status" value="1"/>
</dbReference>
<dbReference type="SUPFAM" id="SSF56281">
    <property type="entry name" value="Metallo-hydrolase/oxidoreductase"/>
    <property type="match status" value="1"/>
</dbReference>
<accession>A0A7H0LNN2</accession>
<dbReference type="InterPro" id="IPR036866">
    <property type="entry name" value="RibonucZ/Hydroxyglut_hydro"/>
</dbReference>
<dbReference type="GO" id="GO:0016787">
    <property type="term" value="F:hydrolase activity"/>
    <property type="evidence" value="ECO:0007669"/>
    <property type="project" value="UniProtKB-KW"/>
</dbReference>
<evidence type="ECO:0000313" key="4">
    <source>
        <dbReference type="Proteomes" id="UP000516148"/>
    </source>
</evidence>
<evidence type="ECO:0000259" key="2">
    <source>
        <dbReference type="SMART" id="SM00849"/>
    </source>
</evidence>
<evidence type="ECO:0000313" key="3">
    <source>
        <dbReference type="EMBL" id="QNQ11285.1"/>
    </source>
</evidence>
<protein>
    <submittedName>
        <fullName evidence="3">MBL fold metallo-hydrolase</fullName>
    </submittedName>
</protein>
<dbReference type="RefSeq" id="WP_187763568.1">
    <property type="nucleotide sequence ID" value="NZ_CP061038.1"/>
</dbReference>
<dbReference type="SMART" id="SM00849">
    <property type="entry name" value="Lactamase_B"/>
    <property type="match status" value="1"/>
</dbReference>
<dbReference type="Proteomes" id="UP000516148">
    <property type="component" value="Chromosome"/>
</dbReference>
<organism evidence="3 4">
    <name type="scientific">Sphingomonas alpina</name>
    <dbReference type="NCBI Taxonomy" id="653931"/>
    <lineage>
        <taxon>Bacteria</taxon>
        <taxon>Pseudomonadati</taxon>
        <taxon>Pseudomonadota</taxon>
        <taxon>Alphaproteobacteria</taxon>
        <taxon>Sphingomonadales</taxon>
        <taxon>Sphingomonadaceae</taxon>
        <taxon>Sphingomonas</taxon>
    </lineage>
</organism>
<proteinExistence type="predicted"/>
<dbReference type="PANTHER" id="PTHR42663">
    <property type="entry name" value="HYDROLASE C777.06C-RELATED-RELATED"/>
    <property type="match status" value="1"/>
</dbReference>
<dbReference type="EMBL" id="CP061038">
    <property type="protein sequence ID" value="QNQ11285.1"/>
    <property type="molecule type" value="Genomic_DNA"/>
</dbReference>
<feature type="region of interest" description="Disordered" evidence="1">
    <location>
        <begin position="1"/>
        <end position="39"/>
    </location>
</feature>
<reference evidence="3 4" key="1">
    <citation type="submission" date="2020-09" db="EMBL/GenBank/DDBJ databases">
        <title>Sphingomonas sp., a new species isolated from pork steak.</title>
        <authorList>
            <person name="Heidler von Heilborn D."/>
        </authorList>
    </citation>
    <scope>NUCLEOTIDE SEQUENCE [LARGE SCALE GENOMIC DNA]</scope>
    <source>
        <strain evidence="4">S8-3T</strain>
    </source>
</reference>
<feature type="domain" description="Metallo-beta-lactamase" evidence="2">
    <location>
        <begin position="38"/>
        <end position="232"/>
    </location>
</feature>
<dbReference type="PANTHER" id="PTHR42663:SF6">
    <property type="entry name" value="HYDROLASE C777.06C-RELATED"/>
    <property type="match status" value="1"/>
</dbReference>
<sequence length="258" mass="28554">MKIRILGSGTSSGVPRIGPDHGGDWGECDPTESRNRRTRASAIVETDTTRILIDTSPDMREQLLSANVSDVDAVIWTHDHADHCHGIDDLRQLYHARGRPVRGLARPATLAALSERFAYAFSGRDGYPPTIHGEILPDRIEIGDIAIRVVDQPHGNISSAGLRFDHDGRSIGYATDFNILRPDMRSLYQDLDIWAVDALRRFPHPTHPELSAVLGWIEELRPARSALIHMDHSMDYASLLSELPAGVEPGYDGLELST</sequence>
<gene>
    <name evidence="3" type="ORF">H3Z74_09125</name>
</gene>
<keyword evidence="4" id="KW-1185">Reference proteome</keyword>
<dbReference type="InterPro" id="IPR001279">
    <property type="entry name" value="Metallo-B-lactamas"/>
</dbReference>
<dbReference type="Pfam" id="PF12706">
    <property type="entry name" value="Lactamase_B_2"/>
    <property type="match status" value="1"/>
</dbReference>
<dbReference type="AlphaFoldDB" id="A0A7H0LNN2"/>
<evidence type="ECO:0000256" key="1">
    <source>
        <dbReference type="SAM" id="MobiDB-lite"/>
    </source>
</evidence>
<name>A0A7H0LNN2_9SPHN</name>